<proteinExistence type="predicted"/>
<keyword evidence="4" id="KW-1185">Reference proteome</keyword>
<name>G7IF18_MEDTR</name>
<evidence type="ECO:0000313" key="3">
    <source>
        <dbReference type="EnsemblPlants" id="AES63034"/>
    </source>
</evidence>
<dbReference type="HOGENOM" id="CLU_3017232_0_0_1"/>
<accession>G7IF18</accession>
<feature type="region of interest" description="Disordered" evidence="1">
    <location>
        <begin position="35"/>
        <end position="56"/>
    </location>
</feature>
<dbReference type="EnsemblPlants" id="AES63034">
    <property type="protein sequence ID" value="AES63034"/>
    <property type="gene ID" value="MTR_1g116030"/>
</dbReference>
<dbReference type="EMBL" id="CM001217">
    <property type="protein sequence ID" value="AES63034.1"/>
    <property type="molecule type" value="Genomic_DNA"/>
</dbReference>
<reference evidence="3" key="3">
    <citation type="submission" date="2015-04" db="UniProtKB">
        <authorList>
            <consortium name="EnsemblPlants"/>
        </authorList>
    </citation>
    <scope>IDENTIFICATION</scope>
    <source>
        <strain evidence="3">cv. Jemalong A17</strain>
    </source>
</reference>
<dbReference type="AlphaFoldDB" id="G7IF18"/>
<evidence type="ECO:0000313" key="4">
    <source>
        <dbReference type="Proteomes" id="UP000002051"/>
    </source>
</evidence>
<reference evidence="2 4" key="2">
    <citation type="journal article" date="2014" name="BMC Genomics">
        <title>An improved genome release (version Mt4.0) for the model legume Medicago truncatula.</title>
        <authorList>
            <person name="Tang H."/>
            <person name="Krishnakumar V."/>
            <person name="Bidwell S."/>
            <person name="Rosen B."/>
            <person name="Chan A."/>
            <person name="Zhou S."/>
            <person name="Gentzbittel L."/>
            <person name="Childs K.L."/>
            <person name="Yandell M."/>
            <person name="Gundlach H."/>
            <person name="Mayer K.F."/>
            <person name="Schwartz D.C."/>
            <person name="Town C.D."/>
        </authorList>
    </citation>
    <scope>GENOME REANNOTATION</scope>
    <source>
        <strain evidence="3 4">cv. Jemalong A17</strain>
    </source>
</reference>
<gene>
    <name evidence="2" type="ordered locus">MTR_1g116030</name>
</gene>
<reference evidence="2 4" key="1">
    <citation type="journal article" date="2011" name="Nature">
        <title>The Medicago genome provides insight into the evolution of rhizobial symbioses.</title>
        <authorList>
            <person name="Young N.D."/>
            <person name="Debelle F."/>
            <person name="Oldroyd G.E."/>
            <person name="Geurts R."/>
            <person name="Cannon S.B."/>
            <person name="Udvardi M.K."/>
            <person name="Benedito V.A."/>
            <person name="Mayer K.F."/>
            <person name="Gouzy J."/>
            <person name="Schoof H."/>
            <person name="Van de Peer Y."/>
            <person name="Proost S."/>
            <person name="Cook D.R."/>
            <person name="Meyers B.C."/>
            <person name="Spannagl M."/>
            <person name="Cheung F."/>
            <person name="De Mita S."/>
            <person name="Krishnakumar V."/>
            <person name="Gundlach H."/>
            <person name="Zhou S."/>
            <person name="Mudge J."/>
            <person name="Bharti A.K."/>
            <person name="Murray J.D."/>
            <person name="Naoumkina M.A."/>
            <person name="Rosen B."/>
            <person name="Silverstein K.A."/>
            <person name="Tang H."/>
            <person name="Rombauts S."/>
            <person name="Zhao P.X."/>
            <person name="Zhou P."/>
            <person name="Barbe V."/>
            <person name="Bardou P."/>
            <person name="Bechner M."/>
            <person name="Bellec A."/>
            <person name="Berger A."/>
            <person name="Berges H."/>
            <person name="Bidwell S."/>
            <person name="Bisseling T."/>
            <person name="Choisne N."/>
            <person name="Couloux A."/>
            <person name="Denny R."/>
            <person name="Deshpande S."/>
            <person name="Dai X."/>
            <person name="Doyle J.J."/>
            <person name="Dudez A.M."/>
            <person name="Farmer A.D."/>
            <person name="Fouteau S."/>
            <person name="Franken C."/>
            <person name="Gibelin C."/>
            <person name="Gish J."/>
            <person name="Goldstein S."/>
            <person name="Gonzalez A.J."/>
            <person name="Green P.J."/>
            <person name="Hallab A."/>
            <person name="Hartog M."/>
            <person name="Hua A."/>
            <person name="Humphray S.J."/>
            <person name="Jeong D.H."/>
            <person name="Jing Y."/>
            <person name="Jocker A."/>
            <person name="Kenton S.M."/>
            <person name="Kim D.J."/>
            <person name="Klee K."/>
            <person name="Lai H."/>
            <person name="Lang C."/>
            <person name="Lin S."/>
            <person name="Macmil S.L."/>
            <person name="Magdelenat G."/>
            <person name="Matthews L."/>
            <person name="McCorrison J."/>
            <person name="Monaghan E.L."/>
            <person name="Mun J.H."/>
            <person name="Najar F.Z."/>
            <person name="Nicholson C."/>
            <person name="Noirot C."/>
            <person name="O'Bleness M."/>
            <person name="Paule C.R."/>
            <person name="Poulain J."/>
            <person name="Prion F."/>
            <person name="Qin B."/>
            <person name="Qu C."/>
            <person name="Retzel E.F."/>
            <person name="Riddle C."/>
            <person name="Sallet E."/>
            <person name="Samain S."/>
            <person name="Samson N."/>
            <person name="Sanders I."/>
            <person name="Saurat O."/>
            <person name="Scarpelli C."/>
            <person name="Schiex T."/>
            <person name="Segurens B."/>
            <person name="Severin A.J."/>
            <person name="Sherrier D.J."/>
            <person name="Shi R."/>
            <person name="Sims S."/>
            <person name="Singer S.R."/>
            <person name="Sinharoy S."/>
            <person name="Sterck L."/>
            <person name="Viollet A."/>
            <person name="Wang B.B."/>
            <person name="Wang K."/>
            <person name="Wang M."/>
            <person name="Wang X."/>
            <person name="Warfsmann J."/>
            <person name="Weissenbach J."/>
            <person name="White D.D."/>
            <person name="White J.D."/>
            <person name="Wiley G.B."/>
            <person name="Wincker P."/>
            <person name="Xing Y."/>
            <person name="Yang L."/>
            <person name="Yao Z."/>
            <person name="Ying F."/>
            <person name="Zhai J."/>
            <person name="Zhou L."/>
            <person name="Zuber A."/>
            <person name="Denarie J."/>
            <person name="Dixon R.A."/>
            <person name="May G.D."/>
            <person name="Schwartz D.C."/>
            <person name="Rogers J."/>
            <person name="Quetier F."/>
            <person name="Town C.D."/>
            <person name="Roe B.A."/>
        </authorList>
    </citation>
    <scope>NUCLEOTIDE SEQUENCE [LARGE SCALE GENOMIC DNA]</scope>
    <source>
        <strain evidence="2">A17</strain>
        <strain evidence="3 4">cv. Jemalong A17</strain>
    </source>
</reference>
<evidence type="ECO:0000313" key="2">
    <source>
        <dbReference type="EMBL" id="AES63034.1"/>
    </source>
</evidence>
<evidence type="ECO:0000256" key="1">
    <source>
        <dbReference type="SAM" id="MobiDB-lite"/>
    </source>
</evidence>
<dbReference type="Proteomes" id="UP000002051">
    <property type="component" value="Unassembled WGS sequence"/>
</dbReference>
<sequence length="56" mass="6194">MMTKICDSTTALSPCPTHHNVVSTLHNGGRDSRFNTYPIMGRGSNSRHPISPHLMM</sequence>
<protein>
    <submittedName>
        <fullName evidence="2 3">Uncharacterized protein</fullName>
    </submittedName>
</protein>
<organism evidence="2 4">
    <name type="scientific">Medicago truncatula</name>
    <name type="common">Barrel medic</name>
    <name type="synonym">Medicago tribuloides</name>
    <dbReference type="NCBI Taxonomy" id="3880"/>
    <lineage>
        <taxon>Eukaryota</taxon>
        <taxon>Viridiplantae</taxon>
        <taxon>Streptophyta</taxon>
        <taxon>Embryophyta</taxon>
        <taxon>Tracheophyta</taxon>
        <taxon>Spermatophyta</taxon>
        <taxon>Magnoliopsida</taxon>
        <taxon>eudicotyledons</taxon>
        <taxon>Gunneridae</taxon>
        <taxon>Pentapetalae</taxon>
        <taxon>rosids</taxon>
        <taxon>fabids</taxon>
        <taxon>Fabales</taxon>
        <taxon>Fabaceae</taxon>
        <taxon>Papilionoideae</taxon>
        <taxon>50 kb inversion clade</taxon>
        <taxon>NPAAA clade</taxon>
        <taxon>Hologalegina</taxon>
        <taxon>IRL clade</taxon>
        <taxon>Trifolieae</taxon>
        <taxon>Medicago</taxon>
    </lineage>
</organism>
<dbReference type="PaxDb" id="3880-AES63034"/>